<dbReference type="OrthoDB" id="9815002at2"/>
<protein>
    <submittedName>
        <fullName evidence="2">Lytic transglycosylase domain-containing protein</fullName>
    </submittedName>
</protein>
<organism evidence="2 3">
    <name type="scientific">Paenibacillus psychroresistens</name>
    <dbReference type="NCBI Taxonomy" id="1778678"/>
    <lineage>
        <taxon>Bacteria</taxon>
        <taxon>Bacillati</taxon>
        <taxon>Bacillota</taxon>
        <taxon>Bacilli</taxon>
        <taxon>Bacillales</taxon>
        <taxon>Paenibacillaceae</taxon>
        <taxon>Paenibacillus</taxon>
    </lineage>
</organism>
<dbReference type="EMBL" id="CP034235">
    <property type="protein sequence ID" value="QGQ95742.1"/>
    <property type="molecule type" value="Genomic_DNA"/>
</dbReference>
<dbReference type="AlphaFoldDB" id="A0A6B8RJI8"/>
<reference evidence="3" key="1">
    <citation type="submission" date="2018-11" db="EMBL/GenBank/DDBJ databases">
        <title>Complete genome sequence of Paenibacillus sp. ML311-T8.</title>
        <authorList>
            <person name="Nam Y.-D."/>
            <person name="Kang J."/>
            <person name="Chung W.-H."/>
            <person name="Park Y.S."/>
        </authorList>
    </citation>
    <scope>NUCLEOTIDE SEQUENCE [LARGE SCALE GENOMIC DNA]</scope>
    <source>
        <strain evidence="3">ML311-T8</strain>
    </source>
</reference>
<evidence type="ECO:0000259" key="1">
    <source>
        <dbReference type="Pfam" id="PF01464"/>
    </source>
</evidence>
<dbReference type="Proteomes" id="UP000426246">
    <property type="component" value="Chromosome"/>
</dbReference>
<dbReference type="PANTHER" id="PTHR37423">
    <property type="entry name" value="SOLUBLE LYTIC MUREIN TRANSGLYCOSYLASE-RELATED"/>
    <property type="match status" value="1"/>
</dbReference>
<feature type="domain" description="Transglycosylase SLT" evidence="1">
    <location>
        <begin position="94"/>
        <end position="191"/>
    </location>
</feature>
<name>A0A6B8RJI8_9BACL</name>
<dbReference type="InterPro" id="IPR008258">
    <property type="entry name" value="Transglycosylase_SLT_dom_1"/>
</dbReference>
<dbReference type="CDD" id="cd16896">
    <property type="entry name" value="LT_Slt70-like"/>
    <property type="match status" value="1"/>
</dbReference>
<evidence type="ECO:0000313" key="3">
    <source>
        <dbReference type="Proteomes" id="UP000426246"/>
    </source>
</evidence>
<accession>A0A6B8RJI8</accession>
<keyword evidence="3" id="KW-1185">Reference proteome</keyword>
<dbReference type="KEGG" id="ppsc:EHS13_13060"/>
<dbReference type="InterPro" id="IPR023346">
    <property type="entry name" value="Lysozyme-like_dom_sf"/>
</dbReference>
<gene>
    <name evidence="2" type="ORF">EHS13_13060</name>
</gene>
<dbReference type="PANTHER" id="PTHR37423:SF2">
    <property type="entry name" value="MEMBRANE-BOUND LYTIC MUREIN TRANSGLYCOSYLASE C"/>
    <property type="match status" value="1"/>
</dbReference>
<proteinExistence type="predicted"/>
<evidence type="ECO:0000313" key="2">
    <source>
        <dbReference type="EMBL" id="QGQ95742.1"/>
    </source>
</evidence>
<dbReference type="Gene3D" id="1.10.530.10">
    <property type="match status" value="1"/>
</dbReference>
<dbReference type="Pfam" id="PF01464">
    <property type="entry name" value="SLT"/>
    <property type="match status" value="1"/>
</dbReference>
<dbReference type="SUPFAM" id="SSF53955">
    <property type="entry name" value="Lysozyme-like"/>
    <property type="match status" value="1"/>
</dbReference>
<sequence length="223" mass="24068">MRLKAMSIDPRTLSQLLQLQILGKLNLSSDNSSIPSDDTLDSSFNDLLQSLLGQYAQTQPASSDPISTTSSLLASGNFGFYPPALSGPSSYDPLIEQASSQYGVDSSLIKAVVDAESSFQNHVVSSAGAKGLMQLMDDTARGLGVTDSFDPQQNIQAGTRYLSDLLRNYNGSESMALAAYNGGSGRLARLGITNEQQLNEKYGLLPQETQRYVQKVLQLKNNY</sequence>